<evidence type="ECO:0000256" key="3">
    <source>
        <dbReference type="ARBA" id="ARBA00022989"/>
    </source>
</evidence>
<proteinExistence type="predicted"/>
<keyword evidence="4 5" id="KW-0472">Membrane</keyword>
<feature type="transmembrane region" description="Helical" evidence="5">
    <location>
        <begin position="117"/>
        <end position="139"/>
    </location>
</feature>
<evidence type="ECO:0000256" key="1">
    <source>
        <dbReference type="ARBA" id="ARBA00004141"/>
    </source>
</evidence>
<feature type="transmembrane region" description="Helical" evidence="5">
    <location>
        <begin position="328"/>
        <end position="357"/>
    </location>
</feature>
<dbReference type="GO" id="GO:0016020">
    <property type="term" value="C:membrane"/>
    <property type="evidence" value="ECO:0007669"/>
    <property type="project" value="UniProtKB-SubCell"/>
</dbReference>
<feature type="transmembrane region" description="Helical" evidence="5">
    <location>
        <begin position="199"/>
        <end position="223"/>
    </location>
</feature>
<dbReference type="PROSITE" id="PS50801">
    <property type="entry name" value="STAS"/>
    <property type="match status" value="1"/>
</dbReference>
<sequence>MSGQKRQWLPRDLIAGATLTAIAVPEVMGYAKIAKIPVVTGLYTLVIPVVIFAVFRFRSHLVVGGSSVVAAVLASGLGGGAIAGVLPESQQWLAYVGVIALVCAAMLLIAGLCKLGFVADLISVPVAVGLYAGIGIFIASREIPGALGLPTGNGSWLDQQWANLNAADQTNWKTVAFALGTAVVVLGCRRFRPNVPGSLLALVLGIAVSAAVGASASGVAVIGDVPAGLPPVGLPEGVGLNDLLANSGSILLIAASCFFLIIVETAVTTRSVSLQTGVRAQLDRDLLSLSGSNLLAGLGSTMAVSGSATKTQFLYDERGRTQFANLTMALLVLLLLIFSSLLAKLPIAVISMLVFILGCRMVNVNSLRQIIGQSRLEFVAAINTAIITCVFGVQYGVSVAIIFSILYIFKRQWSPEAFVIGLDGENDPVYTASRPGLESQPGLIVFRYTASLFFANASNYADAVREMVTQAPHPVEWFVIDGSSLGNIDYSAGLELQTLFDFLEQRDITLALARADQHLSEVLANLSLDQRIAEDRRFATLPEAYAAFNVRR</sequence>
<evidence type="ECO:0000313" key="7">
    <source>
        <dbReference type="EMBL" id="CAB4333891.1"/>
    </source>
</evidence>
<dbReference type="InterPro" id="IPR002645">
    <property type="entry name" value="STAS_dom"/>
</dbReference>
<dbReference type="InterPro" id="IPR001902">
    <property type="entry name" value="SLC26A/SulP_fam"/>
</dbReference>
<keyword evidence="2 5" id="KW-0812">Transmembrane</keyword>
<evidence type="ECO:0000256" key="2">
    <source>
        <dbReference type="ARBA" id="ARBA00022692"/>
    </source>
</evidence>
<feature type="transmembrane region" description="Helical" evidence="5">
    <location>
        <begin position="92"/>
        <end position="110"/>
    </location>
</feature>
<dbReference type="Pfam" id="PF00916">
    <property type="entry name" value="Sulfate_transp"/>
    <property type="match status" value="1"/>
</dbReference>
<feature type="transmembrane region" description="Helical" evidence="5">
    <location>
        <begin position="36"/>
        <end position="55"/>
    </location>
</feature>
<organism evidence="7">
    <name type="scientific">freshwater metagenome</name>
    <dbReference type="NCBI Taxonomy" id="449393"/>
    <lineage>
        <taxon>unclassified sequences</taxon>
        <taxon>metagenomes</taxon>
        <taxon>ecological metagenomes</taxon>
    </lineage>
</organism>
<evidence type="ECO:0000259" key="6">
    <source>
        <dbReference type="PROSITE" id="PS50801"/>
    </source>
</evidence>
<dbReference type="Pfam" id="PF01740">
    <property type="entry name" value="STAS"/>
    <property type="match status" value="1"/>
</dbReference>
<dbReference type="InterPro" id="IPR011547">
    <property type="entry name" value="SLC26A/SulP_dom"/>
</dbReference>
<evidence type="ECO:0000256" key="5">
    <source>
        <dbReference type="SAM" id="Phobius"/>
    </source>
</evidence>
<dbReference type="InterPro" id="IPR036513">
    <property type="entry name" value="STAS_dom_sf"/>
</dbReference>
<dbReference type="CDD" id="cd07042">
    <property type="entry name" value="STAS_SulP_like_sulfate_transporter"/>
    <property type="match status" value="1"/>
</dbReference>
<comment type="subcellular location">
    <subcellularLocation>
        <location evidence="1">Membrane</location>
        <topology evidence="1">Multi-pass membrane protein</topology>
    </subcellularLocation>
</comment>
<feature type="domain" description="STAS" evidence="6">
    <location>
        <begin position="433"/>
        <end position="548"/>
    </location>
</feature>
<dbReference type="AlphaFoldDB" id="A0A6J5YUF4"/>
<dbReference type="PANTHER" id="PTHR11814">
    <property type="entry name" value="SULFATE TRANSPORTER"/>
    <property type="match status" value="1"/>
</dbReference>
<dbReference type="EMBL" id="CAESAO010000002">
    <property type="protein sequence ID" value="CAB4333891.1"/>
    <property type="molecule type" value="Genomic_DNA"/>
</dbReference>
<feature type="transmembrane region" description="Helical" evidence="5">
    <location>
        <begin position="170"/>
        <end position="187"/>
    </location>
</feature>
<feature type="transmembrane region" description="Helical" evidence="5">
    <location>
        <begin position="243"/>
        <end position="265"/>
    </location>
</feature>
<feature type="transmembrane region" description="Helical" evidence="5">
    <location>
        <begin position="378"/>
        <end position="409"/>
    </location>
</feature>
<accession>A0A6J5YUF4</accession>
<feature type="transmembrane region" description="Helical" evidence="5">
    <location>
        <begin position="62"/>
        <end position="86"/>
    </location>
</feature>
<keyword evidence="3 5" id="KW-1133">Transmembrane helix</keyword>
<protein>
    <submittedName>
        <fullName evidence="7">Unannotated protein</fullName>
    </submittedName>
</protein>
<name>A0A6J5YUF4_9ZZZZ</name>
<evidence type="ECO:0000256" key="4">
    <source>
        <dbReference type="ARBA" id="ARBA00023136"/>
    </source>
</evidence>
<reference evidence="7" key="1">
    <citation type="submission" date="2020-05" db="EMBL/GenBank/DDBJ databases">
        <authorList>
            <person name="Chiriac C."/>
            <person name="Salcher M."/>
            <person name="Ghai R."/>
            <person name="Kavagutti S V."/>
        </authorList>
    </citation>
    <scope>NUCLEOTIDE SEQUENCE</scope>
</reference>
<dbReference type="Gene3D" id="3.30.750.24">
    <property type="entry name" value="STAS domain"/>
    <property type="match status" value="1"/>
</dbReference>
<dbReference type="SUPFAM" id="SSF52091">
    <property type="entry name" value="SpoIIaa-like"/>
    <property type="match status" value="1"/>
</dbReference>
<dbReference type="GO" id="GO:0055085">
    <property type="term" value="P:transmembrane transport"/>
    <property type="evidence" value="ECO:0007669"/>
    <property type="project" value="InterPro"/>
</dbReference>
<feature type="transmembrane region" description="Helical" evidence="5">
    <location>
        <begin position="12"/>
        <end position="30"/>
    </location>
</feature>
<feature type="transmembrane region" description="Helical" evidence="5">
    <location>
        <begin position="286"/>
        <end position="308"/>
    </location>
</feature>
<gene>
    <name evidence="7" type="ORF">UFOPK3522_00034</name>
</gene>